<dbReference type="InterPro" id="IPR052259">
    <property type="entry name" value="Nucleoredoxin-like"/>
</dbReference>
<evidence type="ECO:0000313" key="10">
    <source>
        <dbReference type="Proteomes" id="UP001174677"/>
    </source>
</evidence>
<dbReference type="CDD" id="cd03009">
    <property type="entry name" value="TryX_like_TryX_NRX"/>
    <property type="match status" value="1"/>
</dbReference>
<dbReference type="InterPro" id="IPR046349">
    <property type="entry name" value="C1-like_sf"/>
</dbReference>
<reference evidence="9" key="1">
    <citation type="journal article" date="2023" name="Plant Biotechnol. J.">
        <title>Chromosome-level wild Hevea brasiliensis genome provides new tools for genomic-assisted breeding and valuable loci to elevate rubber yield.</title>
        <authorList>
            <person name="Cheng H."/>
            <person name="Song X."/>
            <person name="Hu Y."/>
            <person name="Wu T."/>
            <person name="Yang Q."/>
            <person name="An Z."/>
            <person name="Feng S."/>
            <person name="Deng Z."/>
            <person name="Wu W."/>
            <person name="Zeng X."/>
            <person name="Tu M."/>
            <person name="Wang X."/>
            <person name="Huang H."/>
        </authorList>
    </citation>
    <scope>NUCLEOTIDE SEQUENCE</scope>
    <source>
        <strain evidence="9">MT/VB/25A 57/8</strain>
    </source>
</reference>
<dbReference type="Pfam" id="PF13905">
    <property type="entry name" value="Thioredoxin_8"/>
    <property type="match status" value="2"/>
</dbReference>
<keyword evidence="4" id="KW-0520">NAD</keyword>
<dbReference type="InterPro" id="IPR012336">
    <property type="entry name" value="Thioredoxin-like_fold"/>
</dbReference>
<dbReference type="EMBL" id="JARPOI010000011">
    <property type="protein sequence ID" value="KAJ9167557.1"/>
    <property type="molecule type" value="Genomic_DNA"/>
</dbReference>
<dbReference type="InterPro" id="IPR013766">
    <property type="entry name" value="Thioredoxin_domain"/>
</dbReference>
<evidence type="ECO:0000256" key="5">
    <source>
        <dbReference type="ARBA" id="ARBA00025782"/>
    </source>
</evidence>
<dbReference type="PROSITE" id="PS51352">
    <property type="entry name" value="THIOREDOXIN_2"/>
    <property type="match status" value="2"/>
</dbReference>
<keyword evidence="10" id="KW-1185">Reference proteome</keyword>
<feature type="domain" description="Thioredoxin" evidence="8">
    <location>
        <begin position="8"/>
        <end position="170"/>
    </location>
</feature>
<gene>
    <name evidence="9" type="ORF">P3X46_019181</name>
</gene>
<dbReference type="InterPro" id="IPR036249">
    <property type="entry name" value="Thioredoxin-like_sf"/>
</dbReference>
<dbReference type="SUPFAM" id="SSF52833">
    <property type="entry name" value="Thioredoxin-like"/>
    <property type="match status" value="2"/>
</dbReference>
<evidence type="ECO:0000259" key="8">
    <source>
        <dbReference type="PROSITE" id="PS51352"/>
    </source>
</evidence>
<evidence type="ECO:0000256" key="2">
    <source>
        <dbReference type="ARBA" id="ARBA00022737"/>
    </source>
</evidence>
<feature type="domain" description="Thioredoxin" evidence="8">
    <location>
        <begin position="177"/>
        <end position="325"/>
    </location>
</feature>
<dbReference type="Gene3D" id="3.40.30.10">
    <property type="entry name" value="Glutaredoxin"/>
    <property type="match status" value="2"/>
</dbReference>
<comment type="similarity">
    <text evidence="5">Belongs to the nucleoredoxin family.</text>
</comment>
<evidence type="ECO:0000313" key="9">
    <source>
        <dbReference type="EMBL" id="KAJ9167557.1"/>
    </source>
</evidence>
<sequence>MAGPDNQDKLIDRRDFVTILASQGVDFLLSGEGKVPLSSCDGKIICLFFSANWCRPCKTFVPQLVQLYNSLRVEDKKLEIIMVSFDRDEDGFKEHFKCIPWLAVPFDVELNRKLSEIYGINRIPSFVSLASDEISIEEDLIGLIEDYGSQAFPFTWKRREELRAIDDAKRQGGNLEQLLAHEGRNYVLSRDGRKIPVSELVGKTVGLYFGAYWCPPSRAFTAQLIETYNELVTTGDGCFEIILVSTDRDLIEFNTNLGNMPWLAIPYEDRTRQDLCRIFNIKGIPALVIIGEDGKTISMDGKGMISLYGAKAFPFTERRIAEIEAGLKKEGDALPQQVKDIKHHHELKLDMAKAYVCDCCKRQGRFWAFSCQVCDYDLHPGCVQKTE</sequence>
<organism evidence="9 10">
    <name type="scientific">Hevea brasiliensis</name>
    <name type="common">Para rubber tree</name>
    <name type="synonym">Siphonia brasiliensis</name>
    <dbReference type="NCBI Taxonomy" id="3981"/>
    <lineage>
        <taxon>Eukaryota</taxon>
        <taxon>Viridiplantae</taxon>
        <taxon>Streptophyta</taxon>
        <taxon>Embryophyta</taxon>
        <taxon>Tracheophyta</taxon>
        <taxon>Spermatophyta</taxon>
        <taxon>Magnoliopsida</taxon>
        <taxon>eudicotyledons</taxon>
        <taxon>Gunneridae</taxon>
        <taxon>Pentapetalae</taxon>
        <taxon>rosids</taxon>
        <taxon>fabids</taxon>
        <taxon>Malpighiales</taxon>
        <taxon>Euphorbiaceae</taxon>
        <taxon>Crotonoideae</taxon>
        <taxon>Micrandreae</taxon>
        <taxon>Hevea</taxon>
    </lineage>
</organism>
<comment type="catalytic activity">
    <reaction evidence="6">
        <text>[protein]-dithiol + NAD(+) = [protein]-disulfide + NADH + H(+)</text>
        <dbReference type="Rhea" id="RHEA:18749"/>
        <dbReference type="Rhea" id="RHEA-COMP:10593"/>
        <dbReference type="Rhea" id="RHEA-COMP:10594"/>
        <dbReference type="ChEBI" id="CHEBI:15378"/>
        <dbReference type="ChEBI" id="CHEBI:29950"/>
        <dbReference type="ChEBI" id="CHEBI:50058"/>
        <dbReference type="ChEBI" id="CHEBI:57540"/>
        <dbReference type="ChEBI" id="CHEBI:57945"/>
        <dbReference type="EC" id="1.8.1.8"/>
    </reaction>
</comment>
<accession>A0ABQ9LHY7</accession>
<name>A0ABQ9LHY7_HEVBR</name>
<protein>
    <recommendedName>
        <fullName evidence="1">protein-disulfide reductase</fullName>
        <ecNumber evidence="1">1.8.1.8</ecNumber>
    </recommendedName>
</protein>
<proteinExistence type="inferred from homology"/>
<dbReference type="PANTHER" id="PTHR13871">
    <property type="entry name" value="THIOREDOXIN"/>
    <property type="match status" value="1"/>
</dbReference>
<evidence type="ECO:0000256" key="6">
    <source>
        <dbReference type="ARBA" id="ARBA00047388"/>
    </source>
</evidence>
<dbReference type="InterPro" id="IPR045870">
    <property type="entry name" value="TryX_NRX_thioredoxin_dom"/>
</dbReference>
<dbReference type="EC" id="1.8.1.8" evidence="1"/>
<dbReference type="PANTHER" id="PTHR13871:SF81">
    <property type="entry name" value="NUCLEOREDOXIN 3-RELATED"/>
    <property type="match status" value="1"/>
</dbReference>
<evidence type="ECO:0000256" key="7">
    <source>
        <dbReference type="ARBA" id="ARBA00047804"/>
    </source>
</evidence>
<dbReference type="SUPFAM" id="SSF57889">
    <property type="entry name" value="Cysteine-rich domain"/>
    <property type="match status" value="1"/>
</dbReference>
<keyword evidence="3" id="KW-0560">Oxidoreductase</keyword>
<dbReference type="InterPro" id="IPR004146">
    <property type="entry name" value="DC1"/>
</dbReference>
<comment type="caution">
    <text evidence="9">The sequence shown here is derived from an EMBL/GenBank/DDBJ whole genome shotgun (WGS) entry which is preliminary data.</text>
</comment>
<keyword evidence="2" id="KW-0677">Repeat</keyword>
<evidence type="ECO:0000256" key="4">
    <source>
        <dbReference type="ARBA" id="ARBA00023027"/>
    </source>
</evidence>
<evidence type="ECO:0000256" key="1">
    <source>
        <dbReference type="ARBA" id="ARBA00012612"/>
    </source>
</evidence>
<comment type="catalytic activity">
    <reaction evidence="7">
        <text>[protein]-dithiol + NADP(+) = [protein]-disulfide + NADPH + H(+)</text>
        <dbReference type="Rhea" id="RHEA:18753"/>
        <dbReference type="Rhea" id="RHEA-COMP:10593"/>
        <dbReference type="Rhea" id="RHEA-COMP:10594"/>
        <dbReference type="ChEBI" id="CHEBI:15378"/>
        <dbReference type="ChEBI" id="CHEBI:29950"/>
        <dbReference type="ChEBI" id="CHEBI:50058"/>
        <dbReference type="ChEBI" id="CHEBI:57783"/>
        <dbReference type="ChEBI" id="CHEBI:58349"/>
        <dbReference type="EC" id="1.8.1.8"/>
    </reaction>
</comment>
<dbReference type="Pfam" id="PF03107">
    <property type="entry name" value="C1_2"/>
    <property type="match status" value="1"/>
</dbReference>
<evidence type="ECO:0000256" key="3">
    <source>
        <dbReference type="ARBA" id="ARBA00023002"/>
    </source>
</evidence>
<dbReference type="Proteomes" id="UP001174677">
    <property type="component" value="Chromosome 11"/>
</dbReference>